<dbReference type="InterPro" id="IPR016151">
    <property type="entry name" value="DNA_mismatch_repair_MutS_N"/>
</dbReference>
<dbReference type="InterPro" id="IPR036678">
    <property type="entry name" value="MutS_con_dom_sf"/>
</dbReference>
<comment type="similarity">
    <text evidence="1 9 10">Belongs to the DNA mismatch repair MutS family.</text>
</comment>
<dbReference type="SMART" id="SM00534">
    <property type="entry name" value="MUTSac"/>
    <property type="match status" value="1"/>
</dbReference>
<dbReference type="PIRSF" id="PIRSF037677">
    <property type="entry name" value="DNA_mis_repair_Msh6"/>
    <property type="match status" value="1"/>
</dbReference>
<dbReference type="Pfam" id="PF01624">
    <property type="entry name" value="MutS_I"/>
    <property type="match status" value="1"/>
</dbReference>
<dbReference type="KEGG" id="tpav:HRQ91_04105"/>
<dbReference type="PANTHER" id="PTHR11361:SF34">
    <property type="entry name" value="DNA MISMATCH REPAIR PROTEIN MSH1, MITOCHONDRIAL"/>
    <property type="match status" value="1"/>
</dbReference>
<dbReference type="SUPFAM" id="SSF55271">
    <property type="entry name" value="DNA repair protein MutS, domain I"/>
    <property type="match status" value="1"/>
</dbReference>
<evidence type="ECO:0000256" key="2">
    <source>
        <dbReference type="ARBA" id="ARBA00021982"/>
    </source>
</evidence>
<dbReference type="Gene3D" id="3.30.420.110">
    <property type="entry name" value="MutS, connector domain"/>
    <property type="match status" value="1"/>
</dbReference>
<protein>
    <recommendedName>
        <fullName evidence="2 9">DNA mismatch repair protein MutS</fullName>
    </recommendedName>
</protein>
<gene>
    <name evidence="9 13" type="primary">mutS</name>
    <name evidence="13" type="ORF">HRQ91_04105</name>
</gene>
<proteinExistence type="inferred from homology"/>
<dbReference type="FunFam" id="3.40.50.300:FF:000870">
    <property type="entry name" value="MutS protein homolog 4"/>
    <property type="match status" value="1"/>
</dbReference>
<dbReference type="Gene3D" id="3.40.50.300">
    <property type="entry name" value="P-loop containing nucleotide triphosphate hydrolases"/>
    <property type="match status" value="1"/>
</dbReference>
<dbReference type="InterPro" id="IPR007860">
    <property type="entry name" value="DNA_mmatch_repair_MutS_con_dom"/>
</dbReference>
<comment type="function">
    <text evidence="8 9">This protein is involved in the repair of mismatches in DNA. It is possible that it carries out the mismatch recognition step. This protein has a weak ATPase activity.</text>
</comment>
<dbReference type="PROSITE" id="PS00486">
    <property type="entry name" value="DNA_MISMATCH_REPAIR_2"/>
    <property type="match status" value="1"/>
</dbReference>
<dbReference type="SUPFAM" id="SSF53150">
    <property type="entry name" value="DNA repair protein MutS, domain II"/>
    <property type="match status" value="1"/>
</dbReference>
<evidence type="ECO:0000256" key="6">
    <source>
        <dbReference type="ARBA" id="ARBA00023125"/>
    </source>
</evidence>
<dbReference type="RefSeq" id="WP_210120388.1">
    <property type="nucleotide sequence ID" value="NZ_CP054142.1"/>
</dbReference>
<name>A0A975F468_9SPIR</name>
<dbReference type="Pfam" id="PF05188">
    <property type="entry name" value="MutS_II"/>
    <property type="match status" value="1"/>
</dbReference>
<evidence type="ECO:0000256" key="4">
    <source>
        <dbReference type="ARBA" id="ARBA00022763"/>
    </source>
</evidence>
<keyword evidence="3 9" id="KW-0547">Nucleotide-binding</keyword>
<dbReference type="NCBIfam" id="TIGR01070">
    <property type="entry name" value="mutS1"/>
    <property type="match status" value="1"/>
</dbReference>
<dbReference type="GO" id="GO:0003684">
    <property type="term" value="F:damaged DNA binding"/>
    <property type="evidence" value="ECO:0007669"/>
    <property type="project" value="UniProtKB-UniRule"/>
</dbReference>
<evidence type="ECO:0000256" key="1">
    <source>
        <dbReference type="ARBA" id="ARBA00006271"/>
    </source>
</evidence>
<dbReference type="SUPFAM" id="SSF52540">
    <property type="entry name" value="P-loop containing nucleoside triphosphate hydrolases"/>
    <property type="match status" value="1"/>
</dbReference>
<evidence type="ECO:0000256" key="8">
    <source>
        <dbReference type="ARBA" id="ARBA00024647"/>
    </source>
</evidence>
<dbReference type="Proteomes" id="UP000671908">
    <property type="component" value="Chromosome"/>
</dbReference>
<keyword evidence="14" id="KW-1185">Reference proteome</keyword>
<accession>A0A975F468</accession>
<evidence type="ECO:0000313" key="14">
    <source>
        <dbReference type="Proteomes" id="UP000671908"/>
    </source>
</evidence>
<reference evidence="13 14" key="1">
    <citation type="journal article" date="2021" name="Microbiol. Resour. Announc.">
        <title>Complete Genome Sequences of Three Human Oral Treponema parvum Isolates.</title>
        <authorList>
            <person name="Zeng H."/>
            <person name="Watt R.M."/>
        </authorList>
    </citation>
    <scope>NUCLEOTIDE SEQUENCE [LARGE SCALE GENOMIC DNA]</scope>
    <source>
        <strain evidence="13 14">ATCC 700770</strain>
    </source>
</reference>
<evidence type="ECO:0000256" key="3">
    <source>
        <dbReference type="ARBA" id="ARBA00022741"/>
    </source>
</evidence>
<dbReference type="SUPFAM" id="SSF48334">
    <property type="entry name" value="DNA repair protein MutS, domain III"/>
    <property type="match status" value="1"/>
</dbReference>
<feature type="coiled-coil region" evidence="11">
    <location>
        <begin position="506"/>
        <end position="533"/>
    </location>
</feature>
<dbReference type="InterPro" id="IPR036187">
    <property type="entry name" value="DNA_mismatch_repair_MutS_sf"/>
</dbReference>
<evidence type="ECO:0000259" key="12">
    <source>
        <dbReference type="PROSITE" id="PS00486"/>
    </source>
</evidence>
<dbReference type="GO" id="GO:0140664">
    <property type="term" value="F:ATP-dependent DNA damage sensor activity"/>
    <property type="evidence" value="ECO:0007669"/>
    <property type="project" value="InterPro"/>
</dbReference>
<dbReference type="InterPro" id="IPR007696">
    <property type="entry name" value="DNA_mismatch_repair_MutS_core"/>
</dbReference>
<organism evidence="13 14">
    <name type="scientific">Treponema parvum</name>
    <dbReference type="NCBI Taxonomy" id="138851"/>
    <lineage>
        <taxon>Bacteria</taxon>
        <taxon>Pseudomonadati</taxon>
        <taxon>Spirochaetota</taxon>
        <taxon>Spirochaetia</taxon>
        <taxon>Spirochaetales</taxon>
        <taxon>Treponemataceae</taxon>
        <taxon>Treponema</taxon>
    </lineage>
</organism>
<sequence>MATDSQMTPLMAQYVSIKEKHKEDVLFFRLGDFYEMFFEDAVEISRLLNLTLTHRQGTPMCGVPYHAAKIYIARLLRLGKKIVICEQVGEISHGKGLTERKVVEIITPGTAVESEYLNGYTNNYLAALSVSRGKVGFAYIDVTTSDFCATSWPSSVTADNFSKELGRCNPREILLPLSLKNNQEIQAPIAAMPGISVTYYPDWHFSFELSYKKLVSQFKTANLQPFALNENSPEIPPAGFLLDYLEKTTNTSIPHISSIRIYHDSDYVIIDDSSRRNLEIVSNLRDGSSRYTLLECVNYTVTAMGGRMMRAWLLSPLTDCKKISARQTHIDFFVKNRGLLAKIRENLSSVLDIERLAGRIAMDRAHAKDLQALKASLASWLLVRESLLQQDFAQIPSEQAQEIIDMVQNAIADDPATSLTEGGIIKDGWSEELDRWRRINGNFNEILEKYLEEEKKQTGISTLKIKYNNSIGYCLEVTRGKLGAVPEHFIMRRSLLNADRYTTTRLQELEKELTQAETRINELERDLFIEIRNKLKNFVPYLLKTSHEIAYTDVTSSLAHAAILQNWVRPEIDDSVAFFVQGGRHPVVERHLPTGEFVPNDLALFTEAQTEKETSFALITGPNMAGKSTYLRQNALIALLAQIGSFVPAQKAHMGVVDRIFCRVGASDNLARGESTFLVEMTETAHILRSTTLKSFVIMDEVGRGTSTEDGLSIAWAVAEYLLDVLKCKTLFATHYHELTRMEHPALSLLCMEVSEQSGSVVFMRKIKQGASENSYGIHVARLAGVPQDVIDRANEILAHIQSVASSRPLLTSSHEIPVLEKKEEKIKSISPGLFSDEEMILDEILSCDTDEMTPLSALQNIARWKKSLSGR</sequence>
<keyword evidence="6 9" id="KW-0238">DNA-binding</keyword>
<dbReference type="InterPro" id="IPR007695">
    <property type="entry name" value="DNA_mismatch_repair_MutS-lik_N"/>
</dbReference>
<dbReference type="GO" id="GO:0005524">
    <property type="term" value="F:ATP binding"/>
    <property type="evidence" value="ECO:0007669"/>
    <property type="project" value="UniProtKB-UniRule"/>
</dbReference>
<dbReference type="InterPro" id="IPR045076">
    <property type="entry name" value="MutS"/>
</dbReference>
<dbReference type="AlphaFoldDB" id="A0A975F468"/>
<dbReference type="GO" id="GO:0030983">
    <property type="term" value="F:mismatched DNA binding"/>
    <property type="evidence" value="ECO:0007669"/>
    <property type="project" value="InterPro"/>
</dbReference>
<feature type="domain" description="DNA mismatch repair proteins mutS family" evidence="12">
    <location>
        <begin position="695"/>
        <end position="711"/>
    </location>
</feature>
<keyword evidence="5 9" id="KW-0067">ATP-binding</keyword>
<dbReference type="Pfam" id="PF05192">
    <property type="entry name" value="MutS_III"/>
    <property type="match status" value="1"/>
</dbReference>
<evidence type="ECO:0000313" key="13">
    <source>
        <dbReference type="EMBL" id="QTQ13704.1"/>
    </source>
</evidence>
<evidence type="ECO:0000256" key="9">
    <source>
        <dbReference type="HAMAP-Rule" id="MF_00096"/>
    </source>
</evidence>
<feature type="binding site" evidence="9">
    <location>
        <begin position="621"/>
        <end position="628"/>
    </location>
    <ligand>
        <name>ATP</name>
        <dbReference type="ChEBI" id="CHEBI:30616"/>
    </ligand>
</feature>
<dbReference type="InterPro" id="IPR005748">
    <property type="entry name" value="DNA_mismatch_repair_MutS"/>
</dbReference>
<dbReference type="Pfam" id="PF00488">
    <property type="entry name" value="MutS_V"/>
    <property type="match status" value="1"/>
</dbReference>
<dbReference type="InterPro" id="IPR027417">
    <property type="entry name" value="P-loop_NTPase"/>
</dbReference>
<evidence type="ECO:0000256" key="10">
    <source>
        <dbReference type="RuleBase" id="RU003756"/>
    </source>
</evidence>
<dbReference type="GO" id="GO:0006298">
    <property type="term" value="P:mismatch repair"/>
    <property type="evidence" value="ECO:0007669"/>
    <property type="project" value="UniProtKB-UniRule"/>
</dbReference>
<evidence type="ECO:0000256" key="11">
    <source>
        <dbReference type="SAM" id="Coils"/>
    </source>
</evidence>
<keyword evidence="11" id="KW-0175">Coiled coil</keyword>
<dbReference type="InterPro" id="IPR017261">
    <property type="entry name" value="DNA_mismatch_repair_MutS/MSH"/>
</dbReference>
<dbReference type="InterPro" id="IPR007861">
    <property type="entry name" value="DNA_mismatch_repair_MutS_clamp"/>
</dbReference>
<keyword evidence="7 9" id="KW-0234">DNA repair</keyword>
<dbReference type="NCBIfam" id="NF003810">
    <property type="entry name" value="PRK05399.1"/>
    <property type="match status" value="1"/>
</dbReference>
<dbReference type="Pfam" id="PF05190">
    <property type="entry name" value="MutS_IV"/>
    <property type="match status" value="1"/>
</dbReference>
<keyword evidence="4 9" id="KW-0227">DNA damage</keyword>
<dbReference type="InterPro" id="IPR000432">
    <property type="entry name" value="DNA_mismatch_repair_MutS_C"/>
</dbReference>
<dbReference type="EMBL" id="CP054142">
    <property type="protein sequence ID" value="QTQ13704.1"/>
    <property type="molecule type" value="Genomic_DNA"/>
</dbReference>
<dbReference type="PANTHER" id="PTHR11361">
    <property type="entry name" value="DNA MISMATCH REPAIR PROTEIN MUTS FAMILY MEMBER"/>
    <property type="match status" value="1"/>
</dbReference>
<dbReference type="SMART" id="SM00533">
    <property type="entry name" value="MUTSd"/>
    <property type="match status" value="1"/>
</dbReference>
<evidence type="ECO:0000256" key="5">
    <source>
        <dbReference type="ARBA" id="ARBA00022840"/>
    </source>
</evidence>
<dbReference type="HAMAP" id="MF_00096">
    <property type="entry name" value="MutS"/>
    <property type="match status" value="1"/>
</dbReference>
<dbReference type="Gene3D" id="1.10.1420.10">
    <property type="match status" value="2"/>
</dbReference>
<dbReference type="CDD" id="cd03284">
    <property type="entry name" value="ABC_MutS1"/>
    <property type="match status" value="1"/>
</dbReference>
<dbReference type="Gene3D" id="3.40.1170.10">
    <property type="entry name" value="DNA repair protein MutS, domain I"/>
    <property type="match status" value="1"/>
</dbReference>
<evidence type="ECO:0000256" key="7">
    <source>
        <dbReference type="ARBA" id="ARBA00023204"/>
    </source>
</evidence>